<keyword evidence="5" id="KW-0539">Nucleus</keyword>
<dbReference type="OrthoDB" id="1405595at2759"/>
<evidence type="ECO:0000256" key="5">
    <source>
        <dbReference type="ARBA" id="ARBA00023242"/>
    </source>
</evidence>
<keyword evidence="1" id="KW-0479">Metal-binding</keyword>
<dbReference type="Pfam" id="PF04082">
    <property type="entry name" value="Fungal_trans"/>
    <property type="match status" value="1"/>
</dbReference>
<dbReference type="GO" id="GO:0003677">
    <property type="term" value="F:DNA binding"/>
    <property type="evidence" value="ECO:0007669"/>
    <property type="project" value="InterPro"/>
</dbReference>
<dbReference type="PROSITE" id="PS51257">
    <property type="entry name" value="PROKAR_LIPOPROTEIN"/>
    <property type="match status" value="1"/>
</dbReference>
<evidence type="ECO:0000256" key="7">
    <source>
        <dbReference type="SAM" id="MobiDB-lite"/>
    </source>
</evidence>
<dbReference type="PROSITE" id="PS50157">
    <property type="entry name" value="ZINC_FINGER_C2H2_2"/>
    <property type="match status" value="1"/>
</dbReference>
<organism evidence="9 10">
    <name type="scientific">Trichoderma asperellum (strain ATCC 204424 / CBS 433.97 / NBRC 101777)</name>
    <dbReference type="NCBI Taxonomy" id="1042311"/>
    <lineage>
        <taxon>Eukaryota</taxon>
        <taxon>Fungi</taxon>
        <taxon>Dikarya</taxon>
        <taxon>Ascomycota</taxon>
        <taxon>Pezizomycotina</taxon>
        <taxon>Sordariomycetes</taxon>
        <taxon>Hypocreomycetidae</taxon>
        <taxon>Hypocreales</taxon>
        <taxon>Hypocreaceae</taxon>
        <taxon>Trichoderma</taxon>
    </lineage>
</organism>
<evidence type="ECO:0000256" key="6">
    <source>
        <dbReference type="PROSITE-ProRule" id="PRU00042"/>
    </source>
</evidence>
<dbReference type="PANTHER" id="PTHR47660:SF2">
    <property type="entry name" value="TRANSCRIPTION FACTOR WITH C2H2 AND ZN(2)-CYS(6) DNA BINDING DOMAIN (EUROFUNG)"/>
    <property type="match status" value="1"/>
</dbReference>
<dbReference type="InterPro" id="IPR007219">
    <property type="entry name" value="XnlR_reg_dom"/>
</dbReference>
<name>A0A2T3ZKC4_TRIA4</name>
<sequence length="808" mass="90416">MTSCVSRPSLQMAAIFSCEMCSEAYASPADLDHHRQIHDIDNDPGRIAVSVACNTSKAKLTTVDQARTGKDVATPAVTTRCFFFCSTCNTRVESPRSLRRHNEQFHPSNIKAFVDENLPGTCQRCHRHSIECDCTPPYQSSVMSDTSEGYTLPSLELSWSPGSASGSSTSQEQSPTSPAQPSNSLPCLAATVFSPQYVAHMPPIPESDAIQTGDVSWIDFLAPVERREPCVENAGFEDSNFSPLTDHFWQRPVDMHLSGYNSPGDVLAVSLESLRLLFDAGGVPRRYEAVEEQTIYLPAMNLLNQLCANYFVHWQQNQPVFHFSTWSFIEYPMALVSAMACVGSIFSKDCEVIRQASYISERCTSEINSLTKAPFPQYRDTEYIAALCIHQTYLIGSSHDQIHHHADRVRSYMIQGLQHQNLLGPNALNPGNILPRPSLDPDVVHKEWRAWADHEQKLRVAWMVFEYDCSLALLTGRPCAIALGHLPKVFPCEDALYNAPNAYAWAELLLSDSSLQGPLVSNVITLALDRLKLPHAVSSWTKRLCAHILERLLRGLLDPYQRTITIASALEINLHFTSSLSSIQMQLLWSISFLGKSASIYHQSPAAINITRDADDFSLSSRLKVIRHSDHFGLCTRILYTIRFITLAAISSPPCSYHTELPLMQQRLIQEFANAPYHARLYVYNAGQIFRVTRENPLVTPVDYLRIFTAYLAILAFVKYGPSSENDMSGGDPFQADVFPFFPTSSDKWLEFGGPATIGDCGVFYPGCSTEQIMRDASSQLCSSYGWKLKRRFYHVLVRFNALGARRD</sequence>
<dbReference type="GO" id="GO:0006351">
    <property type="term" value="P:DNA-templated transcription"/>
    <property type="evidence" value="ECO:0007669"/>
    <property type="project" value="InterPro"/>
</dbReference>
<evidence type="ECO:0000256" key="1">
    <source>
        <dbReference type="ARBA" id="ARBA00022723"/>
    </source>
</evidence>
<dbReference type="CDD" id="cd12148">
    <property type="entry name" value="fungal_TF_MHR"/>
    <property type="match status" value="1"/>
</dbReference>
<dbReference type="PANTHER" id="PTHR47660">
    <property type="entry name" value="TRANSCRIPTION FACTOR WITH C2H2 AND ZN(2)-CYS(6) DNA BINDING DOMAIN (EUROFUNG)-RELATED-RELATED"/>
    <property type="match status" value="1"/>
</dbReference>
<keyword evidence="4" id="KW-0804">Transcription</keyword>
<dbReference type="EMBL" id="KZ679257">
    <property type="protein sequence ID" value="PTB45261.1"/>
    <property type="molecule type" value="Genomic_DNA"/>
</dbReference>
<gene>
    <name evidence="9" type="ORF">M441DRAFT_23508</name>
</gene>
<dbReference type="InterPro" id="IPR013087">
    <property type="entry name" value="Znf_C2H2_type"/>
</dbReference>
<keyword evidence="3" id="KW-0805">Transcription regulation</keyword>
<dbReference type="STRING" id="1042311.A0A2T3ZKC4"/>
<protein>
    <recommendedName>
        <fullName evidence="8">C2H2-type domain-containing protein</fullName>
    </recommendedName>
</protein>
<evidence type="ECO:0000313" key="9">
    <source>
        <dbReference type="EMBL" id="PTB45261.1"/>
    </source>
</evidence>
<dbReference type="GO" id="GO:0008270">
    <property type="term" value="F:zinc ion binding"/>
    <property type="evidence" value="ECO:0007669"/>
    <property type="project" value="UniProtKB-KW"/>
</dbReference>
<evidence type="ECO:0000256" key="4">
    <source>
        <dbReference type="ARBA" id="ARBA00023163"/>
    </source>
</evidence>
<dbReference type="Proteomes" id="UP000240493">
    <property type="component" value="Unassembled WGS sequence"/>
</dbReference>
<feature type="compositionally biased region" description="Low complexity" evidence="7">
    <location>
        <begin position="160"/>
        <end position="182"/>
    </location>
</feature>
<evidence type="ECO:0000313" key="10">
    <source>
        <dbReference type="Proteomes" id="UP000240493"/>
    </source>
</evidence>
<reference evidence="9 10" key="1">
    <citation type="submission" date="2016-07" db="EMBL/GenBank/DDBJ databases">
        <title>Multiple horizontal gene transfer events from other fungi enriched the ability of initially mycotrophic Trichoderma (Ascomycota) to feed on dead plant biomass.</title>
        <authorList>
            <consortium name="DOE Joint Genome Institute"/>
            <person name="Aerts A."/>
            <person name="Atanasova L."/>
            <person name="Chenthamara K."/>
            <person name="Zhang J."/>
            <person name="Grujic M."/>
            <person name="Henrissat B."/>
            <person name="Kuo A."/>
            <person name="Salamov A."/>
            <person name="Lipzen A."/>
            <person name="Labutti K."/>
            <person name="Barry K."/>
            <person name="Miao Y."/>
            <person name="Rahimi M.J."/>
            <person name="Shen Q."/>
            <person name="Grigoriev I.V."/>
            <person name="Kubicek C.P."/>
            <person name="Druzhinina I.S."/>
        </authorList>
    </citation>
    <scope>NUCLEOTIDE SEQUENCE [LARGE SCALE GENOMIC DNA]</scope>
    <source>
        <strain evidence="9 10">CBS 433.97</strain>
    </source>
</reference>
<dbReference type="PROSITE" id="PS00028">
    <property type="entry name" value="ZINC_FINGER_C2H2_1"/>
    <property type="match status" value="2"/>
</dbReference>
<evidence type="ECO:0000256" key="3">
    <source>
        <dbReference type="ARBA" id="ARBA00023015"/>
    </source>
</evidence>
<keyword evidence="10" id="KW-1185">Reference proteome</keyword>
<evidence type="ECO:0000259" key="8">
    <source>
        <dbReference type="PROSITE" id="PS50157"/>
    </source>
</evidence>
<accession>A0A2T3ZKC4</accession>
<dbReference type="Gene3D" id="3.30.160.60">
    <property type="entry name" value="Classic Zinc Finger"/>
    <property type="match status" value="1"/>
</dbReference>
<feature type="region of interest" description="Disordered" evidence="7">
    <location>
        <begin position="160"/>
        <end position="183"/>
    </location>
</feature>
<keyword evidence="2" id="KW-0862">Zinc</keyword>
<evidence type="ECO:0000256" key="2">
    <source>
        <dbReference type="ARBA" id="ARBA00022833"/>
    </source>
</evidence>
<feature type="domain" description="C2H2-type" evidence="8">
    <location>
        <begin position="16"/>
        <end position="43"/>
    </location>
</feature>
<dbReference type="SMART" id="SM00355">
    <property type="entry name" value="ZnF_C2H2"/>
    <property type="match status" value="2"/>
</dbReference>
<proteinExistence type="predicted"/>
<keyword evidence="6" id="KW-0863">Zinc-finger</keyword>
<dbReference type="AlphaFoldDB" id="A0A2T3ZKC4"/>